<dbReference type="Proteomes" id="UP000053433">
    <property type="component" value="Unassembled WGS sequence"/>
</dbReference>
<accession>A0A0W7TNK5</accession>
<evidence type="ECO:0000313" key="4">
    <source>
        <dbReference type="EMBL" id="MTS53091.1"/>
    </source>
</evidence>
<reference evidence="2 6" key="3">
    <citation type="submission" date="2019-08" db="EMBL/GenBank/DDBJ databases">
        <title>In-depth cultivation of the pig gut microbiome towards novel bacterial diversity and tailored functional studies.</title>
        <authorList>
            <person name="Wylensek D."/>
            <person name="Hitch T.C.A."/>
            <person name="Clavel T."/>
        </authorList>
    </citation>
    <scope>NUCLEOTIDE SEQUENCE [LARGE SCALE GENOMIC DNA]</scope>
    <source>
        <strain evidence="2 6">WCA3-601-WT-6J</strain>
    </source>
</reference>
<proteinExistence type="predicted"/>
<name>A0A0W7TNK5_9FIRM</name>
<dbReference type="Proteomes" id="UP000449193">
    <property type="component" value="Unassembled WGS sequence"/>
</dbReference>
<evidence type="ECO:0000313" key="8">
    <source>
        <dbReference type="Proteomes" id="UP000472755"/>
    </source>
</evidence>
<dbReference type="Pfam" id="PF21983">
    <property type="entry name" value="NikA-like"/>
    <property type="match status" value="1"/>
</dbReference>
<evidence type="ECO:0000313" key="5">
    <source>
        <dbReference type="Proteomes" id="UP000053433"/>
    </source>
</evidence>
<evidence type="ECO:0008006" key="9">
    <source>
        <dbReference type="Google" id="ProtNLM"/>
    </source>
</evidence>
<dbReference type="AlphaFoldDB" id="A0A0W7TNK5"/>
<dbReference type="EMBL" id="LMUA01000022">
    <property type="protein sequence ID" value="KUE75411.1"/>
    <property type="molecule type" value="Genomic_DNA"/>
</dbReference>
<evidence type="ECO:0000313" key="6">
    <source>
        <dbReference type="Proteomes" id="UP000431913"/>
    </source>
</evidence>
<dbReference type="RefSeq" id="WP_055079633.1">
    <property type="nucleotide sequence ID" value="NZ_JAETPD010000014.1"/>
</dbReference>
<dbReference type="EMBL" id="WMZR01000033">
    <property type="protein sequence ID" value="MTS53091.1"/>
    <property type="molecule type" value="Genomic_DNA"/>
</dbReference>
<gene>
    <name evidence="1" type="ORF">ASJ35_13945</name>
    <name evidence="2" type="ORF">FYJ76_17095</name>
    <name evidence="4" type="ORF">GMD52_16365</name>
    <name evidence="3" type="ORF">GMD59_10790</name>
</gene>
<evidence type="ECO:0000313" key="7">
    <source>
        <dbReference type="Proteomes" id="UP000449193"/>
    </source>
</evidence>
<dbReference type="EMBL" id="VUNJ01000046">
    <property type="protein sequence ID" value="MST93623.1"/>
    <property type="molecule type" value="Genomic_DNA"/>
</dbReference>
<sequence>MRKRTQGINVRVTAAEKCKIERSAAGCGLTVSEYLRRRALGYTPKFHPPPELFSALTYMDNLTDMLERLDSYLGGQYRLCAEEIRDSLLCGSQNSE</sequence>
<reference evidence="7 8" key="2">
    <citation type="journal article" date="2019" name="Nat. Med.">
        <title>A library of human gut bacterial isolates paired with longitudinal multiomics data enables mechanistic microbiome research.</title>
        <authorList>
            <person name="Poyet M."/>
            <person name="Groussin M."/>
            <person name="Gibbons S.M."/>
            <person name="Avila-Pacheco J."/>
            <person name="Jiang X."/>
            <person name="Kearney S.M."/>
            <person name="Perrotta A.R."/>
            <person name="Berdy B."/>
            <person name="Zhao S."/>
            <person name="Lieberman T.D."/>
            <person name="Swanson P.K."/>
            <person name="Smith M."/>
            <person name="Roesemann S."/>
            <person name="Alexander J.E."/>
            <person name="Rich S.A."/>
            <person name="Livny J."/>
            <person name="Vlamakis H."/>
            <person name="Clish C."/>
            <person name="Bullock K."/>
            <person name="Deik A."/>
            <person name="Scott J."/>
            <person name="Pierce K.A."/>
            <person name="Xavier R.J."/>
            <person name="Alm E.J."/>
        </authorList>
    </citation>
    <scope>NUCLEOTIDE SEQUENCE [LARGE SCALE GENOMIC DNA]</scope>
    <source>
        <strain evidence="3 8">BIOML-A4</strain>
        <strain evidence="4 7">BIOML-A7</strain>
    </source>
</reference>
<reference evidence="1 5" key="1">
    <citation type="submission" date="2015-10" db="EMBL/GenBank/DDBJ databases">
        <title>A novel member of the family Ruminococcaceae isolated from human faeces.</title>
        <authorList>
            <person name="Shkoporov A.N."/>
            <person name="Chaplin A.V."/>
            <person name="Motuzova O.V."/>
            <person name="Kafarskaia L.I."/>
            <person name="Efimov B.A."/>
        </authorList>
    </citation>
    <scope>NUCLEOTIDE SEQUENCE [LARGE SCALE GENOMIC DNA]</scope>
    <source>
        <strain evidence="1 5">668</strain>
    </source>
</reference>
<evidence type="ECO:0000313" key="1">
    <source>
        <dbReference type="EMBL" id="KUE75411.1"/>
    </source>
</evidence>
<comment type="caution">
    <text evidence="1">The sequence shown here is derived from an EMBL/GenBank/DDBJ whole genome shotgun (WGS) entry which is preliminary data.</text>
</comment>
<organism evidence="1 5">
    <name type="scientific">Ruthenibacterium lactatiformans</name>
    <dbReference type="NCBI Taxonomy" id="1550024"/>
    <lineage>
        <taxon>Bacteria</taxon>
        <taxon>Bacillati</taxon>
        <taxon>Bacillota</taxon>
        <taxon>Clostridia</taxon>
        <taxon>Eubacteriales</taxon>
        <taxon>Oscillospiraceae</taxon>
        <taxon>Ruthenibacterium</taxon>
    </lineage>
</organism>
<dbReference type="Proteomes" id="UP000472755">
    <property type="component" value="Unassembled WGS sequence"/>
</dbReference>
<dbReference type="Proteomes" id="UP000431913">
    <property type="component" value="Unassembled WGS sequence"/>
</dbReference>
<dbReference type="EMBL" id="WMZU01000016">
    <property type="protein sequence ID" value="MTS27771.1"/>
    <property type="molecule type" value="Genomic_DNA"/>
</dbReference>
<evidence type="ECO:0000313" key="3">
    <source>
        <dbReference type="EMBL" id="MTS27771.1"/>
    </source>
</evidence>
<dbReference type="InterPro" id="IPR053842">
    <property type="entry name" value="NikA-like"/>
</dbReference>
<protein>
    <recommendedName>
        <fullName evidence="9">Mobilization protein</fullName>
    </recommendedName>
</protein>
<evidence type="ECO:0000313" key="2">
    <source>
        <dbReference type="EMBL" id="MST93623.1"/>
    </source>
</evidence>